<protein>
    <submittedName>
        <fullName evidence="2">Uncharacterized protein</fullName>
    </submittedName>
</protein>
<organism evidence="2 3">
    <name type="scientific">Pseudomonas arsenicoxydans</name>
    <dbReference type="NCBI Taxonomy" id="702115"/>
    <lineage>
        <taxon>Bacteria</taxon>
        <taxon>Pseudomonadati</taxon>
        <taxon>Pseudomonadota</taxon>
        <taxon>Gammaproteobacteria</taxon>
        <taxon>Pseudomonadales</taxon>
        <taxon>Pseudomonadaceae</taxon>
        <taxon>Pseudomonas</taxon>
    </lineage>
</organism>
<evidence type="ECO:0000313" key="3">
    <source>
        <dbReference type="Proteomes" id="UP000317933"/>
    </source>
</evidence>
<feature type="region of interest" description="Disordered" evidence="1">
    <location>
        <begin position="47"/>
        <end position="91"/>
    </location>
</feature>
<proteinExistence type="predicted"/>
<dbReference type="AlphaFoldDB" id="A0A502HS32"/>
<comment type="caution">
    <text evidence="2">The sequence shown here is derived from an EMBL/GenBank/DDBJ whole genome shotgun (WGS) entry which is preliminary data.</text>
</comment>
<evidence type="ECO:0000313" key="2">
    <source>
        <dbReference type="EMBL" id="TPG77431.1"/>
    </source>
</evidence>
<accession>A0A502HS32</accession>
<dbReference type="EMBL" id="RCZE01000006">
    <property type="protein sequence ID" value="TPG77431.1"/>
    <property type="molecule type" value="Genomic_DNA"/>
</dbReference>
<feature type="compositionally biased region" description="Low complexity" evidence="1">
    <location>
        <begin position="51"/>
        <end position="60"/>
    </location>
</feature>
<gene>
    <name evidence="2" type="ORF">EAH78_14655</name>
</gene>
<reference evidence="2 3" key="1">
    <citation type="journal article" date="2019" name="Environ. Microbiol.">
        <title>Species interactions and distinct microbial communities in high Arctic permafrost affected cryosols are associated with the CH4 and CO2 gas fluxes.</title>
        <authorList>
            <person name="Altshuler I."/>
            <person name="Hamel J."/>
            <person name="Turney S."/>
            <person name="Magnuson E."/>
            <person name="Levesque R."/>
            <person name="Greer C."/>
            <person name="Whyte L.G."/>
        </authorList>
    </citation>
    <scope>NUCLEOTIDE SEQUENCE [LARGE SCALE GENOMIC DNA]</scope>
    <source>
        <strain evidence="2 3">E3</strain>
    </source>
</reference>
<dbReference type="Proteomes" id="UP000317933">
    <property type="component" value="Unassembled WGS sequence"/>
</dbReference>
<evidence type="ECO:0000256" key="1">
    <source>
        <dbReference type="SAM" id="MobiDB-lite"/>
    </source>
</evidence>
<name>A0A502HS32_9PSED</name>
<sequence length="91" mass="10591">MRQIIVRAGVFVHRAQHITQQRVGKSELWRPRFARWRQNRRAIETNENLWRGGLPPLGRGADPKKSTTASRSNGGKPPRHRVRLRSVYCPK</sequence>